<dbReference type="Pfam" id="PF00271">
    <property type="entry name" value="Helicase_C"/>
    <property type="match status" value="1"/>
</dbReference>
<accession>A0A6C0BDI6</accession>
<proteinExistence type="predicted"/>
<organism evidence="3">
    <name type="scientific">viral metagenome</name>
    <dbReference type="NCBI Taxonomy" id="1070528"/>
    <lineage>
        <taxon>unclassified sequences</taxon>
        <taxon>metagenomes</taxon>
        <taxon>organismal metagenomes</taxon>
    </lineage>
</organism>
<feature type="domain" description="Helicase ATP-binding" evidence="1">
    <location>
        <begin position="165"/>
        <end position="327"/>
    </location>
</feature>
<dbReference type="InterPro" id="IPR005114">
    <property type="entry name" value="Helicase_assoc"/>
</dbReference>
<dbReference type="EMBL" id="MN739130">
    <property type="protein sequence ID" value="QHS90176.1"/>
    <property type="molecule type" value="Genomic_DNA"/>
</dbReference>
<dbReference type="PANTHER" id="PTHR33418:SF1">
    <property type="entry name" value="HELICASE-ASSOCIATED DOMAIN-CONTAINING PROTEIN"/>
    <property type="match status" value="1"/>
</dbReference>
<sequence length="1248" mass="150373">MNNQDKGYLYEIQIRDYIINELKIPAYLWKDTPETILLQNNIIGSHNHNRLRRIENKTNPLRDTGIDVITLENDKCSLVQCKNGYKKGVKMEDLAGFNAWMSTLDTLKGYIYYTDKLSQNILSLPKNKRIEYIKQPFKQNIIEEINVLEKYIPYNYQQVALNKFIEHFEISNRGILSMPCGTGKTMTSYLISQKFKQIIILSPLKEFAKQNLNRYIEYGYENKTLLVSSDGCRDVKEIRKFIKTNKYFLISSTFCSIDCLIQVLDKCDNPLIIIDEFHNLSKNNIIDEDDDFYKVLNSEHKIMFMSATPRVYELEDEITDTEHIFGETFYKMSFNEAIEKKFITDYKIWLPSIHEDNSQLNEELSVYEIDEVIKGKCNFFFSCLLNNGSKKCIIYCQDTNEINLMIEAMNKLNEFYCLDIRINQITASNTEKQRMKVLYDFKQENDIQLLFSVRILDECIDIPSCDSIFITYPTKSKIRTIQRMSRCMRINKSNSFKVGNIFIWCDEYDKILETLSGIKEYDVMFKDKIKVNSIGFFEEGEKKKNETDVGLVEKYIMGVKEFRCISWEEKLEEVKKYIDENGKRPSSTSKDKDTKTLGNWISNQQQNYKSKEYIMKNQDTYNKYTAFINDEKYKKYFISNEELWHNNFENIKKYIDDTNKLPSISKINENIRTMSHWISNQHTNYKLKKEIMRNQEIYDKWTEFITSEKYKKYFMSNEDEWNNKFNEVKKYIDKNGKRPSEEDKIINIKIIGKWLTRQGINYKSKEYIMKNSDIYDKWTEFITSEKYKKYFMSNDEEWNNKFNEVKKYIDKNNNKPSGKNKNKDTKILGRWISTQQTNYKSKEYIMKNSDIYDKWTVFITSEKYKKYFMSNEEVWNNNLEDIKKYIDENNRRPSSKNNKIMDSWILTQQTNYKSKEQIMKNSDIYDKWTVFITSEKYKKYFMSNEELWNNYLEDVKKYIDKNNKRPSNKNGEKLCSWLSNQFTNYNTIEQIMKNKDIYDKFTNFINSEKYKKYFMSNEEIWNNHFDEIKIYIDKNNKTPSQHDSNNTIKLMGAWISNQQTNYKSKEHIMKNLDVYCKWTEFITSNKYKIYFISNEEKWNNNFESVRKYIDENNKRPTETDKNKDIKTLCSWISHQMTNYKSKECLMKNPEIYDKWTKFITSEKYKKYFMSNEEEWHSNLNLVKKYIDENNKRPSHCDKNKDIKTLAIWISTQQTNYKSKEYIMKNPEIYDKWTEFITSEKYKQYFILS</sequence>
<dbReference type="PROSITE" id="PS51192">
    <property type="entry name" value="HELICASE_ATP_BIND_1"/>
    <property type="match status" value="1"/>
</dbReference>
<reference evidence="3" key="1">
    <citation type="journal article" date="2020" name="Nature">
        <title>Giant virus diversity and host interactions through global metagenomics.</title>
        <authorList>
            <person name="Schulz F."/>
            <person name="Roux S."/>
            <person name="Paez-Espino D."/>
            <person name="Jungbluth S."/>
            <person name="Walsh D.A."/>
            <person name="Denef V.J."/>
            <person name="McMahon K.D."/>
            <person name="Konstantinidis K.T."/>
            <person name="Eloe-Fadrosh E.A."/>
            <person name="Kyrpides N.C."/>
            <person name="Woyke T."/>
        </authorList>
    </citation>
    <scope>NUCLEOTIDE SEQUENCE</scope>
    <source>
        <strain evidence="3">GVMAG-M-3300010160-60</strain>
    </source>
</reference>
<dbReference type="InterPro" id="IPR014001">
    <property type="entry name" value="Helicase_ATP-bd"/>
</dbReference>
<dbReference type="InterPro" id="IPR006935">
    <property type="entry name" value="Helicase/UvrB_N"/>
</dbReference>
<dbReference type="GO" id="GO:0003677">
    <property type="term" value="F:DNA binding"/>
    <property type="evidence" value="ECO:0007669"/>
    <property type="project" value="InterPro"/>
</dbReference>
<dbReference type="Gene3D" id="6.10.140.530">
    <property type="match status" value="2"/>
</dbReference>
<dbReference type="InterPro" id="IPR001650">
    <property type="entry name" value="Helicase_C-like"/>
</dbReference>
<dbReference type="AlphaFoldDB" id="A0A6C0BDI6"/>
<evidence type="ECO:0008006" key="4">
    <source>
        <dbReference type="Google" id="ProtNLM"/>
    </source>
</evidence>
<protein>
    <recommendedName>
        <fullName evidence="4">Helicase ATP-binding domain-containing protein</fullName>
    </recommendedName>
</protein>
<dbReference type="Pfam" id="PF04851">
    <property type="entry name" value="ResIII"/>
    <property type="match status" value="1"/>
</dbReference>
<dbReference type="Pfam" id="PF03457">
    <property type="entry name" value="HA"/>
    <property type="match status" value="1"/>
</dbReference>
<dbReference type="PROSITE" id="PS51194">
    <property type="entry name" value="HELICASE_CTER"/>
    <property type="match status" value="1"/>
</dbReference>
<dbReference type="PANTHER" id="PTHR33418">
    <property type="entry name" value="HELICASE-ASSOCIATED"/>
    <property type="match status" value="1"/>
</dbReference>
<dbReference type="GO" id="GO:0005524">
    <property type="term" value="F:ATP binding"/>
    <property type="evidence" value="ECO:0007669"/>
    <property type="project" value="InterPro"/>
</dbReference>
<evidence type="ECO:0000259" key="2">
    <source>
        <dbReference type="PROSITE" id="PS51194"/>
    </source>
</evidence>
<dbReference type="Gene3D" id="3.40.50.300">
    <property type="entry name" value="P-loop containing nucleotide triphosphate hydrolases"/>
    <property type="match status" value="2"/>
</dbReference>
<dbReference type="GO" id="GO:0016787">
    <property type="term" value="F:hydrolase activity"/>
    <property type="evidence" value="ECO:0007669"/>
    <property type="project" value="InterPro"/>
</dbReference>
<evidence type="ECO:0000313" key="3">
    <source>
        <dbReference type="EMBL" id="QHS90176.1"/>
    </source>
</evidence>
<dbReference type="SMART" id="SM00487">
    <property type="entry name" value="DEXDc"/>
    <property type="match status" value="1"/>
</dbReference>
<evidence type="ECO:0000259" key="1">
    <source>
        <dbReference type="PROSITE" id="PS51192"/>
    </source>
</evidence>
<feature type="domain" description="Helicase C-terminal" evidence="2">
    <location>
        <begin position="365"/>
        <end position="537"/>
    </location>
</feature>
<dbReference type="SUPFAM" id="SSF52540">
    <property type="entry name" value="P-loop containing nucleoside triphosphate hydrolases"/>
    <property type="match status" value="1"/>
</dbReference>
<name>A0A6C0BDI6_9ZZZZ</name>
<dbReference type="InterPro" id="IPR027417">
    <property type="entry name" value="P-loop_NTPase"/>
</dbReference>